<name>A0A554LN34_9BACT</name>
<dbReference type="EMBL" id="VMGN01000016">
    <property type="protein sequence ID" value="TSC94291.1"/>
    <property type="molecule type" value="Genomic_DNA"/>
</dbReference>
<reference evidence="3 4" key="1">
    <citation type="submission" date="2017-07" db="EMBL/GenBank/DDBJ databases">
        <title>Mechanisms for carbon and nitrogen cycling indicate functional differentiation within the Candidate Phyla Radiation.</title>
        <authorList>
            <person name="Danczak R.E."/>
            <person name="Johnston M.D."/>
            <person name="Kenah C."/>
            <person name="Slattery M."/>
            <person name="Wrighton K.C."/>
            <person name="Wilkins M.J."/>
        </authorList>
    </citation>
    <scope>NUCLEOTIDE SEQUENCE [LARGE SCALE GENOMIC DNA]</scope>
    <source>
        <strain evidence="3">Athens1014_28</strain>
    </source>
</reference>
<gene>
    <name evidence="3" type="ORF">Athens101428_334</name>
</gene>
<dbReference type="Gene3D" id="3.40.1620.10">
    <property type="entry name" value="YefM-like domain"/>
    <property type="match status" value="1"/>
</dbReference>
<dbReference type="Pfam" id="PF02604">
    <property type="entry name" value="PhdYeFM_antitox"/>
    <property type="match status" value="1"/>
</dbReference>
<comment type="similarity">
    <text evidence="1 2">Belongs to the phD/YefM antitoxin family.</text>
</comment>
<dbReference type="Proteomes" id="UP000316495">
    <property type="component" value="Unassembled WGS sequence"/>
</dbReference>
<comment type="caution">
    <text evidence="3">The sequence shown here is derived from an EMBL/GenBank/DDBJ whole genome shotgun (WGS) entry which is preliminary data.</text>
</comment>
<dbReference type="SUPFAM" id="SSF143120">
    <property type="entry name" value="YefM-like"/>
    <property type="match status" value="1"/>
</dbReference>
<dbReference type="InterPro" id="IPR051405">
    <property type="entry name" value="phD/YefM_antitoxin"/>
</dbReference>
<evidence type="ECO:0000313" key="3">
    <source>
        <dbReference type="EMBL" id="TSC94291.1"/>
    </source>
</evidence>
<dbReference type="NCBIfam" id="TIGR01552">
    <property type="entry name" value="phd_fam"/>
    <property type="match status" value="1"/>
</dbReference>
<accession>A0A554LN34</accession>
<dbReference type="InterPro" id="IPR036165">
    <property type="entry name" value="YefM-like_sf"/>
</dbReference>
<evidence type="ECO:0000256" key="2">
    <source>
        <dbReference type="RuleBase" id="RU362080"/>
    </source>
</evidence>
<dbReference type="PANTHER" id="PTHR33713">
    <property type="entry name" value="ANTITOXIN YAFN-RELATED"/>
    <property type="match status" value="1"/>
</dbReference>
<dbReference type="PANTHER" id="PTHR33713:SF10">
    <property type="entry name" value="ANTITOXIN YAFN"/>
    <property type="match status" value="1"/>
</dbReference>
<organism evidence="3 4">
    <name type="scientific">Candidatus Berkelbacteria bacterium Athens1014_28</name>
    <dbReference type="NCBI Taxonomy" id="2017145"/>
    <lineage>
        <taxon>Bacteria</taxon>
        <taxon>Candidatus Berkelbacteria</taxon>
    </lineage>
</organism>
<dbReference type="InterPro" id="IPR006442">
    <property type="entry name" value="Antitoxin_Phd/YefM"/>
</dbReference>
<comment type="function">
    <text evidence="2">Antitoxin component of a type II toxin-antitoxin (TA) system.</text>
</comment>
<dbReference type="AlphaFoldDB" id="A0A554LN34"/>
<protein>
    <recommendedName>
        <fullName evidence="2">Antitoxin</fullName>
    </recommendedName>
</protein>
<evidence type="ECO:0000313" key="4">
    <source>
        <dbReference type="Proteomes" id="UP000316495"/>
    </source>
</evidence>
<evidence type="ECO:0000256" key="1">
    <source>
        <dbReference type="ARBA" id="ARBA00009981"/>
    </source>
</evidence>
<proteinExistence type="inferred from homology"/>
<sequence length="113" mass="13213">MPPIASRRRKMAKKTMTITEGRKELFKIAKEVQKPDTQYVFTIEGKPGVVLMSANEYDSLMETMEILSDPKIMEDIRKAEYCSWEEVKKELGYREKESFVIADKPNKKYRAKS</sequence>